<evidence type="ECO:0000313" key="3">
    <source>
        <dbReference type="Proteomes" id="UP000230002"/>
    </source>
</evidence>
<keyword evidence="1" id="KW-1133">Transmembrane helix</keyword>
<reference evidence="2 3" key="1">
    <citation type="journal article" date="2015" name="Sci. Rep.">
        <title>Chromosome-level genome map provides insights into diverse defense mechanisms in the medicinal fungus Ganoderma sinense.</title>
        <authorList>
            <person name="Zhu Y."/>
            <person name="Xu J."/>
            <person name="Sun C."/>
            <person name="Zhou S."/>
            <person name="Xu H."/>
            <person name="Nelson D.R."/>
            <person name="Qian J."/>
            <person name="Song J."/>
            <person name="Luo H."/>
            <person name="Xiang L."/>
            <person name="Li Y."/>
            <person name="Xu Z."/>
            <person name="Ji A."/>
            <person name="Wang L."/>
            <person name="Lu S."/>
            <person name="Hayward A."/>
            <person name="Sun W."/>
            <person name="Li X."/>
            <person name="Schwartz D.C."/>
            <person name="Wang Y."/>
            <person name="Chen S."/>
        </authorList>
    </citation>
    <scope>NUCLEOTIDE SEQUENCE [LARGE SCALE GENOMIC DNA]</scope>
    <source>
        <strain evidence="2 3">ZZ0214-1</strain>
    </source>
</reference>
<dbReference type="EMBL" id="AYKW01000029">
    <property type="protein sequence ID" value="PIL28072.1"/>
    <property type="molecule type" value="Genomic_DNA"/>
</dbReference>
<keyword evidence="1" id="KW-0812">Transmembrane</keyword>
<dbReference type="Proteomes" id="UP000230002">
    <property type="component" value="Unassembled WGS sequence"/>
</dbReference>
<name>A0A2G8S2U0_9APHY</name>
<keyword evidence="3" id="KW-1185">Reference proteome</keyword>
<gene>
    <name evidence="2" type="ORF">GSI_09825</name>
</gene>
<dbReference type="AlphaFoldDB" id="A0A2G8S2U0"/>
<protein>
    <submittedName>
        <fullName evidence="2">Uncharacterized protein</fullName>
    </submittedName>
</protein>
<evidence type="ECO:0000313" key="2">
    <source>
        <dbReference type="EMBL" id="PIL28072.1"/>
    </source>
</evidence>
<comment type="caution">
    <text evidence="2">The sequence shown here is derived from an EMBL/GenBank/DDBJ whole genome shotgun (WGS) entry which is preliminary data.</text>
</comment>
<proteinExistence type="predicted"/>
<organism evidence="2 3">
    <name type="scientific">Ganoderma sinense ZZ0214-1</name>
    <dbReference type="NCBI Taxonomy" id="1077348"/>
    <lineage>
        <taxon>Eukaryota</taxon>
        <taxon>Fungi</taxon>
        <taxon>Dikarya</taxon>
        <taxon>Basidiomycota</taxon>
        <taxon>Agaricomycotina</taxon>
        <taxon>Agaricomycetes</taxon>
        <taxon>Polyporales</taxon>
        <taxon>Polyporaceae</taxon>
        <taxon>Ganoderma</taxon>
    </lineage>
</organism>
<sequence>MTNSANLMRMTPHIGSVAFVVGIHEPSLHTTPSRLSLSDVSAMSVVFNASSFAGPGSSFAIPYNTLRGISTELVDVKEGLDRMKVQMVSALLSSIFIVNAKVSTLLALPTLPKYKCEPVSSLRSYVFPTTPASDRGVRRNPRILLAVTAAMYAATFVSWVTLLVSQFRTLSEVKSNVLETYSWVPPEDCFVQQSAENLPGYCTSLPAASSISSH</sequence>
<keyword evidence="1" id="KW-0472">Membrane</keyword>
<accession>A0A2G8S2U0</accession>
<feature type="transmembrane region" description="Helical" evidence="1">
    <location>
        <begin position="143"/>
        <end position="164"/>
    </location>
</feature>
<evidence type="ECO:0000256" key="1">
    <source>
        <dbReference type="SAM" id="Phobius"/>
    </source>
</evidence>